<evidence type="ECO:0000256" key="5">
    <source>
        <dbReference type="SAM" id="MobiDB-lite"/>
    </source>
</evidence>
<dbReference type="GO" id="GO:0008168">
    <property type="term" value="F:methyltransferase activity"/>
    <property type="evidence" value="ECO:0007669"/>
    <property type="project" value="UniProtKB-KW"/>
</dbReference>
<dbReference type="Gene3D" id="3.40.50.150">
    <property type="entry name" value="Vaccinia Virus protein VP39"/>
    <property type="match status" value="1"/>
</dbReference>
<name>A0ABT7M1E8_9CYAN</name>
<dbReference type="RefSeq" id="WP_286004682.1">
    <property type="nucleotide sequence ID" value="NZ_JASVEJ010000040.1"/>
</dbReference>
<sequence>MPRPKSPSPGRKMTVKETASYSHPTSDLPLRPEIGTQTQFKKHQKPQSYKYDSSLSPALDWDGQNPAREKGEALIRRILESKDLAEAKTAAEQLKSLSKPFLNWTGKAERLSFEVPTLPLFVHERLSTRAIIETLTGHKKDKTLDFMAELFGDPRHSVTDQVLRAYEYREDWVNRMILGDSLVAMNSLLRYESFGGQVQMIYIDPPYGVKFGSNFQPFVRKRDVGHGDDADMTREPEMVQAYRDTWELGLHSYLTYLRDRLLLSRELLTPSGSIFVQISDENLHHVRELMDEVFGAENFVSQISFQTTSGFETNTLATLGDFLLWYAKDKERIKVHKLYTEKSIQPGDVGASWMLFPDGTYRGVSAQEKRGECPLPEGAKLYKPDNLLGQGSSKEPQPFEFLGKIYNPPANSHWKASYPDGMQLLAEANRIHVAKNSIQYRRFANDFPFSEIGNIWTDTLTGSFLDEKTYVVQTNTKVIQRCMLMTTDPGDLVLDPTCGSGTTAFVAEQWGRRWITMDTSRVPLALARQRLLTATFDWFKLKEESIGPAGGFVYKRKQNQKGEEVGGIVPHITLKSIANNEPPKEEVLVDRPEQSKNVTRVCGPFVVEATIPTAHGLDEEPDTPGIQSEAYADFAARMLEVLRKSPVLRLDGNRTVNFKNIRPPAKTLCLGAEALQINGEDKPVAFVFGPENGAVSERLVAEAAKEAWGKNYARLYVIGFAIEAKARETVDNCEAVFNVPATYVQATPDLLMGDLLKNMRSSQIFSVCGSPEVNVSKLPPAKEETEERWQVELLGLDVFDPISMEVDHRRGDQVPAWFLDTDYNGRVFHVTQAFFPKTGAWESLKKALKGDYDNDVWDHLAGTTSAPFTAGTHKEIAVKVIDERGNELLVVRKLGARK</sequence>
<evidence type="ECO:0000256" key="2">
    <source>
        <dbReference type="ARBA" id="ARBA00022603"/>
    </source>
</evidence>
<evidence type="ECO:0000256" key="4">
    <source>
        <dbReference type="ARBA" id="ARBA00022691"/>
    </source>
</evidence>
<dbReference type="Pfam" id="PF01555">
    <property type="entry name" value="N6_N4_Mtase"/>
    <property type="match status" value="1"/>
</dbReference>
<gene>
    <name evidence="7" type="ORF">QQ055_10530</name>
</gene>
<dbReference type="GO" id="GO:0032259">
    <property type="term" value="P:methylation"/>
    <property type="evidence" value="ECO:0007669"/>
    <property type="project" value="UniProtKB-KW"/>
</dbReference>
<dbReference type="InterPro" id="IPR002295">
    <property type="entry name" value="N4/N6-MTase_EcoPI_Mod-like"/>
</dbReference>
<dbReference type="InterPro" id="IPR002941">
    <property type="entry name" value="DNA_methylase_N4/N6"/>
</dbReference>
<evidence type="ECO:0000313" key="8">
    <source>
        <dbReference type="Proteomes" id="UP001230986"/>
    </source>
</evidence>
<dbReference type="EMBL" id="JASVEJ010000040">
    <property type="protein sequence ID" value="MDL5057884.1"/>
    <property type="molecule type" value="Genomic_DNA"/>
</dbReference>
<evidence type="ECO:0000256" key="3">
    <source>
        <dbReference type="ARBA" id="ARBA00022679"/>
    </source>
</evidence>
<keyword evidence="4" id="KW-0949">S-adenosyl-L-methionine</keyword>
<feature type="compositionally biased region" description="Polar residues" evidence="5">
    <location>
        <begin position="46"/>
        <end position="56"/>
    </location>
</feature>
<evidence type="ECO:0000313" key="7">
    <source>
        <dbReference type="EMBL" id="MDL5057884.1"/>
    </source>
</evidence>
<dbReference type="InterPro" id="IPR002052">
    <property type="entry name" value="DNA_methylase_N6_adenine_CS"/>
</dbReference>
<accession>A0ABT7M1E8</accession>
<keyword evidence="3 7" id="KW-0808">Transferase</keyword>
<proteinExistence type="inferred from homology"/>
<dbReference type="Proteomes" id="UP001230986">
    <property type="component" value="Unassembled WGS sequence"/>
</dbReference>
<reference evidence="7 8" key="1">
    <citation type="submission" date="2023-06" db="EMBL/GenBank/DDBJ databases">
        <title>Whole genome sequence of Oscillatoria calcuttensis NRMC-F 0142.</title>
        <authorList>
            <person name="Shakena Fathima T."/>
            <person name="Muralitharan G."/>
            <person name="Thajuddin N."/>
        </authorList>
    </citation>
    <scope>NUCLEOTIDE SEQUENCE [LARGE SCALE GENOMIC DNA]</scope>
    <source>
        <strain evidence="7 8">NRMC-F 0142</strain>
    </source>
</reference>
<comment type="caution">
    <text evidence="7">The sequence shown here is derived from an EMBL/GenBank/DDBJ whole genome shotgun (WGS) entry which is preliminary data.</text>
</comment>
<evidence type="ECO:0000256" key="1">
    <source>
        <dbReference type="ARBA" id="ARBA00006594"/>
    </source>
</evidence>
<dbReference type="EC" id="2.1.1.-" evidence="7"/>
<dbReference type="SUPFAM" id="SSF53335">
    <property type="entry name" value="S-adenosyl-L-methionine-dependent methyltransferases"/>
    <property type="match status" value="1"/>
</dbReference>
<dbReference type="PRINTS" id="PR00506">
    <property type="entry name" value="D21N6MTFRASE"/>
</dbReference>
<evidence type="ECO:0000259" key="6">
    <source>
        <dbReference type="Pfam" id="PF01555"/>
    </source>
</evidence>
<dbReference type="PROSITE" id="PS00092">
    <property type="entry name" value="N6_MTASE"/>
    <property type="match status" value="1"/>
</dbReference>
<protein>
    <submittedName>
        <fullName evidence="7">Site-specific DNA-methyltransferase</fullName>
        <ecNumber evidence="7">2.1.1.-</ecNumber>
    </submittedName>
</protein>
<comment type="similarity">
    <text evidence="1">Belongs to the N(4)/N(6)-methyltransferase family.</text>
</comment>
<feature type="domain" description="DNA methylase N-4/N-6" evidence="6">
    <location>
        <begin position="198"/>
        <end position="520"/>
    </location>
</feature>
<dbReference type="InterPro" id="IPR029063">
    <property type="entry name" value="SAM-dependent_MTases_sf"/>
</dbReference>
<keyword evidence="2 7" id="KW-0489">Methyltransferase</keyword>
<feature type="region of interest" description="Disordered" evidence="5">
    <location>
        <begin position="1"/>
        <end position="65"/>
    </location>
</feature>
<dbReference type="PANTHER" id="PTHR13370:SF16">
    <property type="entry name" value="SITE-SPECIFIC DNA-METHYLTRANSFERASE (ADENINE-SPECIFIC)"/>
    <property type="match status" value="1"/>
</dbReference>
<organism evidence="7 8">
    <name type="scientific">Geitlerinema calcuttense NRMC-F 0142</name>
    <dbReference type="NCBI Taxonomy" id="2922238"/>
    <lineage>
        <taxon>Bacteria</taxon>
        <taxon>Bacillati</taxon>
        <taxon>Cyanobacteriota</taxon>
        <taxon>Cyanophyceae</taxon>
        <taxon>Geitlerinematales</taxon>
        <taxon>Geitlerinemataceae</taxon>
        <taxon>Geitlerinema</taxon>
    </lineage>
</organism>
<dbReference type="PANTHER" id="PTHR13370">
    <property type="entry name" value="RNA METHYLASE-RELATED"/>
    <property type="match status" value="1"/>
</dbReference>
<keyword evidence="8" id="KW-1185">Reference proteome</keyword>